<gene>
    <name evidence="1" type="ORF">ATK74_1053</name>
</gene>
<name>A0A2A9CQ91_9ACTN</name>
<keyword evidence="2" id="KW-1185">Reference proteome</keyword>
<dbReference type="EMBL" id="PDJC01000001">
    <property type="protein sequence ID" value="PFG16508.1"/>
    <property type="molecule type" value="Genomic_DNA"/>
</dbReference>
<reference evidence="1 2" key="1">
    <citation type="submission" date="2017-10" db="EMBL/GenBank/DDBJ databases">
        <title>Sequencing the genomes of 1000 actinobacteria strains.</title>
        <authorList>
            <person name="Klenk H.-P."/>
        </authorList>
    </citation>
    <scope>NUCLEOTIDE SEQUENCE [LARGE SCALE GENOMIC DNA]</scope>
    <source>
        <strain evidence="1 2">DSM 15597</strain>
    </source>
</reference>
<comment type="caution">
    <text evidence="1">The sequence shown here is derived from an EMBL/GenBank/DDBJ whole genome shotgun (WGS) entry which is preliminary data.</text>
</comment>
<dbReference type="AlphaFoldDB" id="A0A2A9CQ91"/>
<accession>A0A2A9CQ91</accession>
<protein>
    <submittedName>
        <fullName evidence="1">Uncharacterized protein</fullName>
    </submittedName>
</protein>
<sequence length="54" mass="5865">MVAVEPTDVPPSTGHPQLDEALAGLDLSRPVTEHPEQYAKLLDALQRALNESRS</sequence>
<proteinExistence type="predicted"/>
<dbReference type="Proteomes" id="UP000226079">
    <property type="component" value="Unassembled WGS sequence"/>
</dbReference>
<evidence type="ECO:0000313" key="2">
    <source>
        <dbReference type="Proteomes" id="UP000226079"/>
    </source>
</evidence>
<evidence type="ECO:0000313" key="1">
    <source>
        <dbReference type="EMBL" id="PFG16508.1"/>
    </source>
</evidence>
<organism evidence="1 2">
    <name type="scientific">Propionicimonas paludicola</name>
    <dbReference type="NCBI Taxonomy" id="185243"/>
    <lineage>
        <taxon>Bacteria</taxon>
        <taxon>Bacillati</taxon>
        <taxon>Actinomycetota</taxon>
        <taxon>Actinomycetes</taxon>
        <taxon>Propionibacteriales</taxon>
        <taxon>Nocardioidaceae</taxon>
        <taxon>Propionicimonas</taxon>
    </lineage>
</organism>